<keyword evidence="3" id="KW-1185">Reference proteome</keyword>
<feature type="signal peptide" evidence="1">
    <location>
        <begin position="1"/>
        <end position="20"/>
    </location>
</feature>
<protein>
    <recommendedName>
        <fullName evidence="4">Transporter</fullName>
    </recommendedName>
</protein>
<organism evidence="2 3">
    <name type="scientific">Microvenator marinus</name>
    <dbReference type="NCBI Taxonomy" id="2600177"/>
    <lineage>
        <taxon>Bacteria</taxon>
        <taxon>Deltaproteobacteria</taxon>
        <taxon>Bradymonadales</taxon>
        <taxon>Microvenatoraceae</taxon>
        <taxon>Microvenator</taxon>
    </lineage>
</organism>
<reference evidence="2 3" key="1">
    <citation type="submission" date="2019-08" db="EMBL/GenBank/DDBJ databases">
        <authorList>
            <person name="Liang Q."/>
        </authorList>
    </citation>
    <scope>NUCLEOTIDE SEQUENCE [LARGE SCALE GENOMIC DNA]</scope>
    <source>
        <strain evidence="2 3">V1718</strain>
    </source>
</reference>
<keyword evidence="1" id="KW-0732">Signal</keyword>
<feature type="chain" id="PRO_5023111285" description="Transporter" evidence="1">
    <location>
        <begin position="21"/>
        <end position="307"/>
    </location>
</feature>
<dbReference type="KEGG" id="bbae:FRD01_23315"/>
<proteinExistence type="predicted"/>
<evidence type="ECO:0000313" key="3">
    <source>
        <dbReference type="Proteomes" id="UP000321595"/>
    </source>
</evidence>
<evidence type="ECO:0000256" key="1">
    <source>
        <dbReference type="SAM" id="SignalP"/>
    </source>
</evidence>
<dbReference type="RefSeq" id="WP_146963504.1">
    <property type="nucleotide sequence ID" value="NZ_CP042467.1"/>
</dbReference>
<dbReference type="OrthoDB" id="9954716at2"/>
<evidence type="ECO:0008006" key="4">
    <source>
        <dbReference type="Google" id="ProtNLM"/>
    </source>
</evidence>
<evidence type="ECO:0000313" key="2">
    <source>
        <dbReference type="EMBL" id="QED30109.1"/>
    </source>
</evidence>
<accession>A0A5B8Y380</accession>
<dbReference type="Proteomes" id="UP000321595">
    <property type="component" value="Chromosome"/>
</dbReference>
<sequence>MKITLLAAILVALWSTDLWAQACCSATSAGEAGVVGRCHKAMLQAGMTFDHGVASFNAQGDRETFEETQSEDIIFTVSGGIRPVESVRVGLLVPYHLQHRSAQALGSTQWALGDVAFSTGWLALEDPMLGLSHDPTPFLEFVLMGSIATGNATKTSEDPFGADITSTGSHSLGAGVRVIKFVVPSHALRLNADWLYKFSHDVELGRESFAVKPGSELRGVLGWAYEGSIFWSAGLFVRGSMHSEITTAGKIIDGSGMRRLTFGAHWRQSLAFPFWDINFSAGTDMFLGENLPRTGVSGGISVQRNFL</sequence>
<dbReference type="EMBL" id="CP042467">
    <property type="protein sequence ID" value="QED30109.1"/>
    <property type="molecule type" value="Genomic_DNA"/>
</dbReference>
<name>A0A5B8Y380_9DELT</name>
<dbReference type="AlphaFoldDB" id="A0A5B8Y380"/>
<gene>
    <name evidence="2" type="ORF">FRD01_23315</name>
</gene>